<organism evidence="2 3">
    <name type="scientific">Zopfia rhizophila CBS 207.26</name>
    <dbReference type="NCBI Taxonomy" id="1314779"/>
    <lineage>
        <taxon>Eukaryota</taxon>
        <taxon>Fungi</taxon>
        <taxon>Dikarya</taxon>
        <taxon>Ascomycota</taxon>
        <taxon>Pezizomycotina</taxon>
        <taxon>Dothideomycetes</taxon>
        <taxon>Dothideomycetes incertae sedis</taxon>
        <taxon>Zopfiaceae</taxon>
        <taxon>Zopfia</taxon>
    </lineage>
</organism>
<evidence type="ECO:0000313" key="3">
    <source>
        <dbReference type="Proteomes" id="UP000800200"/>
    </source>
</evidence>
<dbReference type="EMBL" id="ML994690">
    <property type="protein sequence ID" value="KAF2177306.1"/>
    <property type="molecule type" value="Genomic_DNA"/>
</dbReference>
<accession>A0A6A6DI89</accession>
<name>A0A6A6DI89_9PEZI</name>
<dbReference type="AlphaFoldDB" id="A0A6A6DI89"/>
<dbReference type="Proteomes" id="UP000800200">
    <property type="component" value="Unassembled WGS sequence"/>
</dbReference>
<feature type="region of interest" description="Disordered" evidence="1">
    <location>
        <begin position="1"/>
        <end position="25"/>
    </location>
</feature>
<gene>
    <name evidence="2" type="ORF">K469DRAFT_720792</name>
</gene>
<proteinExistence type="predicted"/>
<reference evidence="2" key="1">
    <citation type="journal article" date="2020" name="Stud. Mycol.">
        <title>101 Dothideomycetes genomes: a test case for predicting lifestyles and emergence of pathogens.</title>
        <authorList>
            <person name="Haridas S."/>
            <person name="Albert R."/>
            <person name="Binder M."/>
            <person name="Bloem J."/>
            <person name="Labutti K."/>
            <person name="Salamov A."/>
            <person name="Andreopoulos B."/>
            <person name="Baker S."/>
            <person name="Barry K."/>
            <person name="Bills G."/>
            <person name="Bluhm B."/>
            <person name="Cannon C."/>
            <person name="Castanera R."/>
            <person name="Culley D."/>
            <person name="Daum C."/>
            <person name="Ezra D."/>
            <person name="Gonzalez J."/>
            <person name="Henrissat B."/>
            <person name="Kuo A."/>
            <person name="Liang C."/>
            <person name="Lipzen A."/>
            <person name="Lutzoni F."/>
            <person name="Magnuson J."/>
            <person name="Mondo S."/>
            <person name="Nolan M."/>
            <person name="Ohm R."/>
            <person name="Pangilinan J."/>
            <person name="Park H.-J."/>
            <person name="Ramirez L."/>
            <person name="Alfaro M."/>
            <person name="Sun H."/>
            <person name="Tritt A."/>
            <person name="Yoshinaga Y."/>
            <person name="Zwiers L.-H."/>
            <person name="Turgeon B."/>
            <person name="Goodwin S."/>
            <person name="Spatafora J."/>
            <person name="Crous P."/>
            <person name="Grigoriev I."/>
        </authorList>
    </citation>
    <scope>NUCLEOTIDE SEQUENCE</scope>
    <source>
        <strain evidence="2">CBS 207.26</strain>
    </source>
</reference>
<evidence type="ECO:0000313" key="2">
    <source>
        <dbReference type="EMBL" id="KAF2177306.1"/>
    </source>
</evidence>
<sequence length="62" mass="6697">MHGGGSLKQNSNSNSSSSFSANPRRGSLKTLGVSMPKSECLLLIPIIQQFPSFQLSFVEIEL</sequence>
<protein>
    <submittedName>
        <fullName evidence="2">Uncharacterized protein</fullName>
    </submittedName>
</protein>
<keyword evidence="3" id="KW-1185">Reference proteome</keyword>
<feature type="compositionally biased region" description="Low complexity" evidence="1">
    <location>
        <begin position="10"/>
        <end position="22"/>
    </location>
</feature>
<evidence type="ECO:0000256" key="1">
    <source>
        <dbReference type="SAM" id="MobiDB-lite"/>
    </source>
</evidence>